<dbReference type="RefSeq" id="XP_046597851.1">
    <property type="nucleotide sequence ID" value="XM_046741895.1"/>
</dbReference>
<evidence type="ECO:0000313" key="2">
    <source>
        <dbReference type="Proteomes" id="UP000829291"/>
    </source>
</evidence>
<proteinExistence type="predicted"/>
<reference evidence="3" key="1">
    <citation type="submission" date="2025-08" db="UniProtKB">
        <authorList>
            <consortium name="RefSeq"/>
        </authorList>
    </citation>
    <scope>IDENTIFICATION</scope>
    <source>
        <tissue evidence="3">Thorax and Abdomen</tissue>
    </source>
</reference>
<organism evidence="2 3">
    <name type="scientific">Neodiprion lecontei</name>
    <name type="common">Redheaded pine sawfly</name>
    <dbReference type="NCBI Taxonomy" id="441921"/>
    <lineage>
        <taxon>Eukaryota</taxon>
        <taxon>Metazoa</taxon>
        <taxon>Ecdysozoa</taxon>
        <taxon>Arthropoda</taxon>
        <taxon>Hexapoda</taxon>
        <taxon>Insecta</taxon>
        <taxon>Pterygota</taxon>
        <taxon>Neoptera</taxon>
        <taxon>Endopterygota</taxon>
        <taxon>Hymenoptera</taxon>
        <taxon>Tenthredinoidea</taxon>
        <taxon>Diprionidae</taxon>
        <taxon>Diprioninae</taxon>
        <taxon>Neodiprion</taxon>
    </lineage>
</organism>
<evidence type="ECO:0000313" key="3">
    <source>
        <dbReference type="RefSeq" id="XP_046597851.1"/>
    </source>
</evidence>
<dbReference type="PROSITE" id="PS50878">
    <property type="entry name" value="RT_POL"/>
    <property type="match status" value="1"/>
</dbReference>
<dbReference type="Pfam" id="PF00078">
    <property type="entry name" value="RVT_1"/>
    <property type="match status" value="1"/>
</dbReference>
<dbReference type="SUPFAM" id="SSF56672">
    <property type="entry name" value="DNA/RNA polymerases"/>
    <property type="match status" value="1"/>
</dbReference>
<protein>
    <submittedName>
        <fullName evidence="3">Uncharacterized protein LOC124294787</fullName>
    </submittedName>
</protein>
<accession>A0ABM3GC61</accession>
<dbReference type="PANTHER" id="PTHR47027:SF20">
    <property type="entry name" value="REVERSE TRANSCRIPTASE-LIKE PROTEIN WITH RNA-DIRECTED DNA POLYMERASE DOMAIN"/>
    <property type="match status" value="1"/>
</dbReference>
<gene>
    <name evidence="3" type="primary">LOC124294787</name>
</gene>
<dbReference type="InterPro" id="IPR000477">
    <property type="entry name" value="RT_dom"/>
</dbReference>
<dbReference type="InterPro" id="IPR043502">
    <property type="entry name" value="DNA/RNA_pol_sf"/>
</dbReference>
<keyword evidence="2" id="KW-1185">Reference proteome</keyword>
<evidence type="ECO:0000259" key="1">
    <source>
        <dbReference type="PROSITE" id="PS50878"/>
    </source>
</evidence>
<dbReference type="GeneID" id="124294787"/>
<dbReference type="Proteomes" id="UP000829291">
    <property type="component" value="Chromosome 5"/>
</dbReference>
<sequence>MASQFLLFVDFRRAFDSVQYKLLWIKLFEAGCSAKLVRLLRNIYNSANFKLKVNGEISREFEISEGVLQGELLSPLLFLIFIADLEKFLRKQGCAGTNIDGVQDILLLLYADDLVILASSPKDLQKKINHLKRYCDNNLLNVNIDKTKIVVCRRGGRPANLKQFHYGDKVIDITNSYEYLGLKIKTSGFSRPTALAAINKAKMAFSAVHPTLIKAKTDSFECINKLFDSIVVSTLIYASPIWAIRYLDMIEQVQVEFFKRIFGMSRSTEGALLRVELGRLPLALQVITATWNWTIKILEMEEDRYPKICLRRLMALRNFNSNDKYNWLALFLNQISKFAPELIPALEKLEIETWKAFKHNFLAKLKNHLLQEDRRRANNAHYLQLQLQRPVAGDKAEILNRRVNFNVLKALLQVRLASKYHFRLAFNQTIYKFNPGLLCPICNTNQPDTLEHFFFNCPIFEPYRKPFVTSAVTSTDLRWNFLNSSDTALIKNTFFYIQQCCRLRAFCLNE</sequence>
<dbReference type="PANTHER" id="PTHR47027">
    <property type="entry name" value="REVERSE TRANSCRIPTASE DOMAIN-CONTAINING PROTEIN"/>
    <property type="match status" value="1"/>
</dbReference>
<feature type="domain" description="Reverse transcriptase" evidence="1">
    <location>
        <begin position="1"/>
        <end position="184"/>
    </location>
</feature>
<name>A0ABM3GC61_NEOLC</name>